<proteinExistence type="predicted"/>
<feature type="compositionally biased region" description="Basic and acidic residues" evidence="3">
    <location>
        <begin position="23"/>
        <end position="33"/>
    </location>
</feature>
<dbReference type="EMBL" id="JARGEI010000004">
    <property type="protein sequence ID" value="KAJ8732659.1"/>
    <property type="molecule type" value="Genomic_DNA"/>
</dbReference>
<gene>
    <name evidence="5" type="ORF">PYW07_015258</name>
</gene>
<feature type="chain" id="PRO_5041910867" evidence="4">
    <location>
        <begin position="18"/>
        <end position="464"/>
    </location>
</feature>
<feature type="region of interest" description="Disordered" evidence="3">
    <location>
        <begin position="53"/>
        <end position="72"/>
    </location>
</feature>
<evidence type="ECO:0000313" key="6">
    <source>
        <dbReference type="Proteomes" id="UP001231518"/>
    </source>
</evidence>
<dbReference type="PROSITE" id="PS51155">
    <property type="entry name" value="CHIT_BIND_RR_2"/>
    <property type="match status" value="1"/>
</dbReference>
<dbReference type="GO" id="GO:0042302">
    <property type="term" value="F:structural constituent of cuticle"/>
    <property type="evidence" value="ECO:0007669"/>
    <property type="project" value="UniProtKB-UniRule"/>
</dbReference>
<keyword evidence="2" id="KW-0193">Cuticle</keyword>
<feature type="compositionally biased region" description="Pro residues" evidence="3">
    <location>
        <begin position="363"/>
        <end position="378"/>
    </location>
</feature>
<comment type="caution">
    <text evidence="5">The sequence shown here is derived from an EMBL/GenBank/DDBJ whole genome shotgun (WGS) entry which is preliminary data.</text>
</comment>
<feature type="compositionally biased region" description="Polar residues" evidence="3">
    <location>
        <begin position="321"/>
        <end position="330"/>
    </location>
</feature>
<feature type="compositionally biased region" description="Polar residues" evidence="3">
    <location>
        <begin position="268"/>
        <end position="277"/>
    </location>
</feature>
<reference evidence="5" key="1">
    <citation type="submission" date="2023-03" db="EMBL/GenBank/DDBJ databases">
        <title>Chromosome-level genomes of two armyworms, Mythimna separata and Mythimna loreyi, provide insights into the biosynthesis and reception of sex pheromones.</title>
        <authorList>
            <person name="Zhao H."/>
        </authorList>
    </citation>
    <scope>NUCLEOTIDE SEQUENCE</scope>
    <source>
        <strain evidence="5">BeijingLab</strain>
        <tissue evidence="5">Pupa</tissue>
    </source>
</reference>
<evidence type="ECO:0000256" key="2">
    <source>
        <dbReference type="PROSITE-ProRule" id="PRU00497"/>
    </source>
</evidence>
<keyword evidence="1 4" id="KW-0732">Signal</keyword>
<evidence type="ECO:0000256" key="4">
    <source>
        <dbReference type="SAM" id="SignalP"/>
    </source>
</evidence>
<feature type="region of interest" description="Disordered" evidence="3">
    <location>
        <begin position="258"/>
        <end position="411"/>
    </location>
</feature>
<feature type="signal peptide" evidence="4">
    <location>
        <begin position="1"/>
        <end position="17"/>
    </location>
</feature>
<accession>A0AAD7YY75</accession>
<organism evidence="5 6">
    <name type="scientific">Mythimna separata</name>
    <name type="common">Oriental armyworm</name>
    <name type="synonym">Pseudaletia separata</name>
    <dbReference type="NCBI Taxonomy" id="271217"/>
    <lineage>
        <taxon>Eukaryota</taxon>
        <taxon>Metazoa</taxon>
        <taxon>Ecdysozoa</taxon>
        <taxon>Arthropoda</taxon>
        <taxon>Hexapoda</taxon>
        <taxon>Insecta</taxon>
        <taxon>Pterygota</taxon>
        <taxon>Neoptera</taxon>
        <taxon>Endopterygota</taxon>
        <taxon>Lepidoptera</taxon>
        <taxon>Glossata</taxon>
        <taxon>Ditrysia</taxon>
        <taxon>Noctuoidea</taxon>
        <taxon>Noctuidae</taxon>
        <taxon>Noctuinae</taxon>
        <taxon>Hadenini</taxon>
        <taxon>Mythimna</taxon>
    </lineage>
</organism>
<protein>
    <submittedName>
        <fullName evidence="5">Uncharacterized protein</fullName>
    </submittedName>
</protein>
<keyword evidence="6" id="KW-1185">Reference proteome</keyword>
<name>A0AAD7YY75_MYTSE</name>
<evidence type="ECO:0000256" key="3">
    <source>
        <dbReference type="SAM" id="MobiDB-lite"/>
    </source>
</evidence>
<evidence type="ECO:0000313" key="5">
    <source>
        <dbReference type="EMBL" id="KAJ8732659.1"/>
    </source>
</evidence>
<feature type="compositionally biased region" description="Basic and acidic residues" evidence="3">
    <location>
        <begin position="278"/>
        <end position="301"/>
    </location>
</feature>
<sequence length="464" mass="52315">MWRRLLFILPLILSVSTIKVPVDKEDPTEEPRTPEGTQNTPVYYISDDPNVDSYLIPPNPHKSEETPEGPPTFLIPPSQEKQPNFYNVPKQAADVQSDWLPILQAQTQNKRNAQFQQRLPLESIPIFFNPNQAAPVQVQLPLRLPPVPSTHLEPPSVDAVNEFFIDVPEDEEVTVDENNEQNEQPDYNVRPQDDENSAILNQQLDPAKPTLALHLTPPKQQSFNTPTKQYPKKYTGGFKPVPIPLSQFADSIPEVPKAKPAKQFKPQSSAEVEQYTPTDEKKLYHFQKAEHQRKLKGEEQAAKQQQSADGTSAEAYGEPTSAEQETSETNFRYPGHNAYPPHHGRPAPLRYEPRPAPLRQAPSPAPLRQAPPPSPPQDAGPAAPAPDGRTEFRMHGMKGPHSYQFGYDTGKGKNRQFRYEERDNDGLVKGHYGYMDRAGKLRVVNYSAHPEYGFRAEEPVEKQS</sequence>
<dbReference type="Pfam" id="PF00379">
    <property type="entry name" value="Chitin_bind_4"/>
    <property type="match status" value="1"/>
</dbReference>
<evidence type="ECO:0000256" key="1">
    <source>
        <dbReference type="ARBA" id="ARBA00022729"/>
    </source>
</evidence>
<dbReference type="InterPro" id="IPR000618">
    <property type="entry name" value="Insect_cuticle"/>
</dbReference>
<dbReference type="AlphaFoldDB" id="A0AAD7YY75"/>
<feature type="region of interest" description="Disordered" evidence="3">
    <location>
        <begin position="23"/>
        <end position="44"/>
    </location>
</feature>
<dbReference type="Proteomes" id="UP001231518">
    <property type="component" value="Chromosome 6"/>
</dbReference>